<feature type="domain" description="Smr" evidence="1">
    <location>
        <begin position="97"/>
        <end position="177"/>
    </location>
</feature>
<dbReference type="PATRIC" id="fig|45073.5.peg.1637"/>
<accession>A0A0W0Y0P5</accession>
<dbReference type="PROSITE" id="PS50828">
    <property type="entry name" value="SMR"/>
    <property type="match status" value="1"/>
</dbReference>
<dbReference type="SUPFAM" id="SSF160443">
    <property type="entry name" value="SMR domain-like"/>
    <property type="match status" value="1"/>
</dbReference>
<dbReference type="Gene3D" id="3.30.1370.110">
    <property type="match status" value="1"/>
</dbReference>
<reference evidence="2 3" key="1">
    <citation type="submission" date="2015-11" db="EMBL/GenBank/DDBJ databases">
        <title>Genomic analysis of 38 Legionella species identifies large and diverse effector repertoires.</title>
        <authorList>
            <person name="Burstein D."/>
            <person name="Amaro F."/>
            <person name="Zusman T."/>
            <person name="Lifshitz Z."/>
            <person name="Cohen O."/>
            <person name="Gilbert J.A."/>
            <person name="Pupko T."/>
            <person name="Shuman H.A."/>
            <person name="Segal G."/>
        </authorList>
    </citation>
    <scope>NUCLEOTIDE SEQUENCE [LARGE SCALE GENOMIC DNA]</scope>
    <source>
        <strain evidence="2 3">CDC#1442-AUS-E</strain>
    </source>
</reference>
<dbReference type="Proteomes" id="UP000054618">
    <property type="component" value="Unassembled WGS sequence"/>
</dbReference>
<organism evidence="2 3">
    <name type="scientific">Legionella quinlivanii</name>
    <dbReference type="NCBI Taxonomy" id="45073"/>
    <lineage>
        <taxon>Bacteria</taxon>
        <taxon>Pseudomonadati</taxon>
        <taxon>Pseudomonadota</taxon>
        <taxon>Gammaproteobacteria</taxon>
        <taxon>Legionellales</taxon>
        <taxon>Legionellaceae</taxon>
        <taxon>Legionella</taxon>
    </lineage>
</organism>
<dbReference type="InterPro" id="IPR002625">
    <property type="entry name" value="Smr_dom"/>
</dbReference>
<dbReference type="SMART" id="SM00463">
    <property type="entry name" value="SMR"/>
    <property type="match status" value="1"/>
</dbReference>
<dbReference type="RefSeq" id="WP_058507656.1">
    <property type="nucleotide sequence ID" value="NZ_CAAAIK010000001.1"/>
</dbReference>
<dbReference type="Pfam" id="PF01713">
    <property type="entry name" value="Smr"/>
    <property type="match status" value="1"/>
</dbReference>
<dbReference type="OrthoDB" id="9808881at2"/>
<evidence type="ECO:0000313" key="2">
    <source>
        <dbReference type="EMBL" id="KTD50226.1"/>
    </source>
</evidence>
<dbReference type="AlphaFoldDB" id="A0A0W0Y0P5"/>
<evidence type="ECO:0000313" key="3">
    <source>
        <dbReference type="Proteomes" id="UP000054618"/>
    </source>
</evidence>
<dbReference type="EMBL" id="LNYS01000008">
    <property type="protein sequence ID" value="KTD50226.1"/>
    <property type="molecule type" value="Genomic_DNA"/>
</dbReference>
<name>A0A0W0Y0P5_9GAMM</name>
<dbReference type="InterPro" id="IPR036063">
    <property type="entry name" value="Smr_dom_sf"/>
</dbReference>
<evidence type="ECO:0000259" key="1">
    <source>
        <dbReference type="PROSITE" id="PS50828"/>
    </source>
</evidence>
<proteinExistence type="predicted"/>
<dbReference type="PANTHER" id="PTHR35562:SF2">
    <property type="entry name" value="DNA ENDONUCLEASE SMRA-RELATED"/>
    <property type="match status" value="1"/>
</dbReference>
<gene>
    <name evidence="2" type="ORF">Lqui_1551</name>
</gene>
<protein>
    <submittedName>
        <fullName evidence="2">DNA mismatch repair protein-like protein</fullName>
    </submittedName>
</protein>
<sequence>MAEDNLSDEDKALFRNAMQSVKPLRQSNKIVEQSAKPLPLPSKKTTFAERPLPTVFLSDTYRDELHSDSVLSWTSHPIPSKRMRELKTGLIHIQARLDLHGKTPDSAREALIHFISKETLAGHRCVLIIHGKGGLRGEKPILKNLVNYWLPQLSQVLAFHSALARDGGNGAVYVLLKKIKTEL</sequence>
<comment type="caution">
    <text evidence="2">The sequence shown here is derived from an EMBL/GenBank/DDBJ whole genome shotgun (WGS) entry which is preliminary data.</text>
</comment>
<keyword evidence="3" id="KW-1185">Reference proteome</keyword>
<dbReference type="PANTHER" id="PTHR35562">
    <property type="entry name" value="DNA ENDONUCLEASE SMRA-RELATED"/>
    <property type="match status" value="1"/>
</dbReference>
<dbReference type="STRING" id="45073.Lqui_1551"/>